<dbReference type="PROSITE" id="PS50293">
    <property type="entry name" value="TPR_REGION"/>
    <property type="match status" value="1"/>
</dbReference>
<feature type="repeat" description="TPR" evidence="9">
    <location>
        <begin position="232"/>
        <end position="265"/>
    </location>
</feature>
<keyword evidence="10" id="KW-0175">Coiled coil</keyword>
<dbReference type="InterPro" id="IPR041243">
    <property type="entry name" value="STI1/HOP_DP"/>
</dbReference>
<evidence type="ECO:0000256" key="10">
    <source>
        <dbReference type="SAM" id="Coils"/>
    </source>
</evidence>
<sequence>MSAASFKEQGNQFLQAKKYDEAIQAYTEAINLDPKDHVFFSNRSAAYLSKGDASSALSDGQRCIELKSDWAKGYTRKGAALHSLRRYDDAIEAYQAGLAIAPTDAGLQSGLAEVQKVKESAEAGPPGGGLFGPQMIAKLAGHPKFGPKLGDPAFMRKLQMAQSNPQLLMSDPEMMEVLQVILGGMGGGEGEGEDAGDNNFTPPPQRSSAPPKKAEPVLSEEEQKVKDVRDKSVAAKDQGNAFYKNKQFAEALAAYDEALQADPTNLMVINNKAAVYIEMNQADTAIEISTQIFEKAKDVGVKLSYEDKAKIYQRIAAAHLKKNDTAAAIKAYGNAQMEAHDKAIERKVKNLELELKKQEKLSYINPELGLEAKERGNAFFREGDFPGAIREYEEAVRRDPNNSPYHNNLAAAYLKMGVFNDAKKEVERSLELDKTYVKAWAKKGDIEFFMKEYHKSMDSYKAGLALEPDNSLCKQGLQKTLAKIQEGGENKERSAHAMADPEIQRILSDPTIRQVLNDFQDNPKFAQQAMMNDKDIRAKIEKLIAAGVLQVA</sequence>
<feature type="region of interest" description="Disordered" evidence="11">
    <location>
        <begin position="185"/>
        <end position="222"/>
    </location>
</feature>
<dbReference type="Pfam" id="PF00515">
    <property type="entry name" value="TPR_1"/>
    <property type="match status" value="1"/>
</dbReference>
<feature type="repeat" description="TPR" evidence="9">
    <location>
        <begin position="369"/>
        <end position="402"/>
    </location>
</feature>
<proteinExistence type="predicted"/>
<accession>A0A7S3HSG7</accession>
<evidence type="ECO:0000256" key="7">
    <source>
        <dbReference type="ARBA" id="ARBA00074766"/>
    </source>
</evidence>
<feature type="coiled-coil region" evidence="10">
    <location>
        <begin position="334"/>
        <end position="361"/>
    </location>
</feature>
<evidence type="ECO:0000256" key="9">
    <source>
        <dbReference type="PROSITE-ProRule" id="PRU00339"/>
    </source>
</evidence>
<feature type="repeat" description="TPR" evidence="9">
    <location>
        <begin position="3"/>
        <end position="36"/>
    </location>
</feature>
<dbReference type="PANTHER" id="PTHR22904">
    <property type="entry name" value="TPR REPEAT CONTAINING PROTEIN"/>
    <property type="match status" value="1"/>
</dbReference>
<feature type="domain" description="STI1" evidence="12">
    <location>
        <begin position="132"/>
        <end position="171"/>
    </location>
</feature>
<comment type="subunit">
    <text evidence="6">Monomer. Homodimer. Forms a complex composed of HOP and chaperones HSP70 and HSP90; the interaction is stronger in the absence of ATP. Interacts (via TPR 1, 2, 3, 7, 8 and 9 repeats) with HSP70 (via C-terminus); the interaction is direct and is stronger in the absence of ATP. Interacts (via TPR 4, 5 and 6 repeats) with HSP90 (via C-terminus); the interaction is direct.</text>
</comment>
<dbReference type="EMBL" id="HBIC01061525">
    <property type="protein sequence ID" value="CAE0302727.1"/>
    <property type="molecule type" value="Transcribed_RNA"/>
</dbReference>
<evidence type="ECO:0000256" key="8">
    <source>
        <dbReference type="ARBA" id="ARBA00076447"/>
    </source>
</evidence>
<feature type="domain" description="STI1" evidence="12">
    <location>
        <begin position="500"/>
        <end position="539"/>
    </location>
</feature>
<dbReference type="SUPFAM" id="SSF48452">
    <property type="entry name" value="TPR-like"/>
    <property type="match status" value="3"/>
</dbReference>
<dbReference type="SMART" id="SM00028">
    <property type="entry name" value="TPR"/>
    <property type="match status" value="8"/>
</dbReference>
<dbReference type="InterPro" id="IPR006636">
    <property type="entry name" value="STI1_HS-bd"/>
</dbReference>
<evidence type="ECO:0000256" key="11">
    <source>
        <dbReference type="SAM" id="MobiDB-lite"/>
    </source>
</evidence>
<dbReference type="FunFam" id="1.10.260.100:FF:000002">
    <property type="entry name" value="Stress-induced-phosphoprotein 1 (Hsp70/Hsp90-organizing)"/>
    <property type="match status" value="1"/>
</dbReference>
<evidence type="ECO:0000256" key="1">
    <source>
        <dbReference type="ARBA" id="ARBA00004496"/>
    </source>
</evidence>
<keyword evidence="4 9" id="KW-0802">TPR repeat</keyword>
<dbReference type="Pfam" id="PF17830">
    <property type="entry name" value="STI1-HOP_DP"/>
    <property type="match status" value="2"/>
</dbReference>
<dbReference type="Pfam" id="PF13414">
    <property type="entry name" value="TPR_11"/>
    <property type="match status" value="2"/>
</dbReference>
<evidence type="ECO:0000256" key="2">
    <source>
        <dbReference type="ARBA" id="ARBA00022490"/>
    </source>
</evidence>
<dbReference type="Pfam" id="PF13181">
    <property type="entry name" value="TPR_8"/>
    <property type="match status" value="1"/>
</dbReference>
<dbReference type="AlphaFoldDB" id="A0A7S3HSG7"/>
<keyword evidence="2" id="KW-0963">Cytoplasm</keyword>
<evidence type="ECO:0000256" key="6">
    <source>
        <dbReference type="ARBA" id="ARBA00066016"/>
    </source>
</evidence>
<evidence type="ECO:0000256" key="3">
    <source>
        <dbReference type="ARBA" id="ARBA00022737"/>
    </source>
</evidence>
<evidence type="ECO:0000259" key="12">
    <source>
        <dbReference type="SMART" id="SM00727"/>
    </source>
</evidence>
<dbReference type="FunFam" id="1.25.40.10:FF:000020">
    <property type="entry name" value="Stress-induced phosphoprotein 1"/>
    <property type="match status" value="1"/>
</dbReference>
<dbReference type="Gene3D" id="1.25.40.10">
    <property type="entry name" value="Tetratricopeptide repeat domain"/>
    <property type="match status" value="3"/>
</dbReference>
<reference evidence="13" key="1">
    <citation type="submission" date="2021-01" db="EMBL/GenBank/DDBJ databases">
        <authorList>
            <person name="Corre E."/>
            <person name="Pelletier E."/>
            <person name="Niang G."/>
            <person name="Scheremetjew M."/>
            <person name="Finn R."/>
            <person name="Kale V."/>
            <person name="Holt S."/>
            <person name="Cochrane G."/>
            <person name="Meng A."/>
            <person name="Brown T."/>
            <person name="Cohen L."/>
        </authorList>
    </citation>
    <scope>NUCLEOTIDE SEQUENCE</scope>
    <source>
        <strain evidence="13">CCAP 955/1</strain>
    </source>
</reference>
<gene>
    <name evidence="13" type="ORF">SELO1098_LOCUS31585</name>
</gene>
<evidence type="ECO:0000256" key="5">
    <source>
        <dbReference type="ARBA" id="ARBA00056105"/>
    </source>
</evidence>
<dbReference type="GO" id="GO:0051879">
    <property type="term" value="F:Hsp90 protein binding"/>
    <property type="evidence" value="ECO:0007669"/>
    <property type="project" value="TreeGrafter"/>
</dbReference>
<dbReference type="InterPro" id="IPR011990">
    <property type="entry name" value="TPR-like_helical_dom_sf"/>
</dbReference>
<dbReference type="PROSITE" id="PS50005">
    <property type="entry name" value="TPR"/>
    <property type="match status" value="5"/>
</dbReference>
<keyword evidence="3" id="KW-0677">Repeat</keyword>
<evidence type="ECO:0000256" key="4">
    <source>
        <dbReference type="ARBA" id="ARBA00022803"/>
    </source>
</evidence>
<protein>
    <recommendedName>
        <fullName evidence="7">Hsp70-Hsp90 organising protein</fullName>
    </recommendedName>
    <alternativeName>
        <fullName evidence="8">Stress-inducible protein 1</fullName>
    </alternativeName>
</protein>
<comment type="function">
    <text evidence="5">Acts as a co-chaperone and mediates the association of the chaperones HSP70 and HSP90 probably facilitating substrate transfer from HSP70 to HSP90. Stimulates HSP70 ATPase activity and, in contrast, inhibits HSP90 ATPase activity.</text>
</comment>
<dbReference type="InterPro" id="IPR019734">
    <property type="entry name" value="TPR_rpt"/>
</dbReference>
<feature type="repeat" description="TPR" evidence="9">
    <location>
        <begin position="71"/>
        <end position="104"/>
    </location>
</feature>
<organism evidence="13">
    <name type="scientific">Spumella elongata</name>
    <dbReference type="NCBI Taxonomy" id="89044"/>
    <lineage>
        <taxon>Eukaryota</taxon>
        <taxon>Sar</taxon>
        <taxon>Stramenopiles</taxon>
        <taxon>Ochrophyta</taxon>
        <taxon>Chrysophyceae</taxon>
        <taxon>Chromulinales</taxon>
        <taxon>Chromulinaceae</taxon>
        <taxon>Spumella</taxon>
    </lineage>
</organism>
<name>A0A7S3HSG7_9STRA</name>
<comment type="subcellular location">
    <subcellularLocation>
        <location evidence="1">Cytoplasm</location>
    </subcellularLocation>
</comment>
<dbReference type="GO" id="GO:0005737">
    <property type="term" value="C:cytoplasm"/>
    <property type="evidence" value="ECO:0007669"/>
    <property type="project" value="UniProtKB-SubCell"/>
</dbReference>
<dbReference type="Gene3D" id="1.10.260.100">
    <property type="match status" value="2"/>
</dbReference>
<dbReference type="Pfam" id="PF14559">
    <property type="entry name" value="TPR_19"/>
    <property type="match status" value="1"/>
</dbReference>
<dbReference type="PANTHER" id="PTHR22904:SF523">
    <property type="entry name" value="STRESS-INDUCED-PHOSPHOPROTEIN 1"/>
    <property type="match status" value="1"/>
</dbReference>
<dbReference type="SMART" id="SM00727">
    <property type="entry name" value="STI1"/>
    <property type="match status" value="2"/>
</dbReference>
<evidence type="ECO:0000313" key="13">
    <source>
        <dbReference type="EMBL" id="CAE0302727.1"/>
    </source>
</evidence>
<feature type="repeat" description="TPR" evidence="9">
    <location>
        <begin position="437"/>
        <end position="470"/>
    </location>
</feature>